<dbReference type="NCBIfam" id="TIGR01557">
    <property type="entry name" value="myb_SHAQKYF"/>
    <property type="match status" value="1"/>
</dbReference>
<dbReference type="SUPFAM" id="SSF52172">
    <property type="entry name" value="CheY-like"/>
    <property type="match status" value="1"/>
</dbReference>
<dbReference type="Pfam" id="PF00072">
    <property type="entry name" value="Response_reg"/>
    <property type="match status" value="1"/>
</dbReference>
<evidence type="ECO:0000256" key="2">
    <source>
        <dbReference type="ARBA" id="ARBA00023012"/>
    </source>
</evidence>
<organism evidence="9 10">
    <name type="scientific">Hibiscus sabdariffa</name>
    <name type="common">roselle</name>
    <dbReference type="NCBI Taxonomy" id="183260"/>
    <lineage>
        <taxon>Eukaryota</taxon>
        <taxon>Viridiplantae</taxon>
        <taxon>Streptophyta</taxon>
        <taxon>Embryophyta</taxon>
        <taxon>Tracheophyta</taxon>
        <taxon>Spermatophyta</taxon>
        <taxon>Magnoliopsida</taxon>
        <taxon>eudicotyledons</taxon>
        <taxon>Gunneridae</taxon>
        <taxon>Pentapetalae</taxon>
        <taxon>rosids</taxon>
        <taxon>malvids</taxon>
        <taxon>Malvales</taxon>
        <taxon>Malvaceae</taxon>
        <taxon>Malvoideae</taxon>
        <taxon>Hibiscus</taxon>
    </lineage>
</organism>
<reference evidence="9 10" key="1">
    <citation type="journal article" date="2024" name="G3 (Bethesda)">
        <title>Genome assembly of Hibiscus sabdariffa L. provides insights into metabolisms of medicinal natural products.</title>
        <authorList>
            <person name="Kim T."/>
        </authorList>
    </citation>
    <scope>NUCLEOTIDE SEQUENCE [LARGE SCALE GENOMIC DNA]</scope>
    <source>
        <strain evidence="9">TK-2024</strain>
        <tissue evidence="9">Old leaves</tissue>
    </source>
</reference>
<accession>A0ABR2AXP5</accession>
<sequence length="449" mass="49732">MEMEQLRRSGGGLSILLVDQDTTALMYLASLLEQCSYSVTTTELTSVAISMIREGNERFKLVMADINRDEMSTLSLLRVAVKTNNIPVILLSTERSHEFAEKVIGYGACLYLQKPISVNDLRYLWQYAYRRPRIAAAKRDAYLRGIAFPAINNPKGKNKEIAPTPTGKGKDVQQMPAVAVGLGREGVKCGDGGSKGKAPYQHAGKDDEKTRNGNGAAANLKKPISARVGKTRLVWSKELHHKFAAAIEALGHDKARPMSILKMMNEPNLTHRQIASHLQKHKAQMQRNAAASPRNFSWNANASTSIFDRPGFLYMPQGGLGMGSTGPVSCFNWTQQWHQKPNFSLGFDPISSMKRTLQFPSMPQSAGNHVWVQPPRVADKSPTELDCRAATVLSEKWNKKESEKLVDLLKVLDEETDDCIGSSTEPHPAEVDRFCQLLKEAMLGNDQNP</sequence>
<evidence type="ECO:0000256" key="6">
    <source>
        <dbReference type="PROSITE-ProRule" id="PRU00169"/>
    </source>
</evidence>
<name>A0ABR2AXP5_9ROSI</name>
<dbReference type="InterPro" id="IPR009057">
    <property type="entry name" value="Homeodomain-like_sf"/>
</dbReference>
<evidence type="ECO:0000256" key="3">
    <source>
        <dbReference type="ARBA" id="ARBA00023015"/>
    </source>
</evidence>
<dbReference type="PROSITE" id="PS50110">
    <property type="entry name" value="RESPONSE_REGULATORY"/>
    <property type="match status" value="1"/>
</dbReference>
<dbReference type="InterPro" id="IPR011006">
    <property type="entry name" value="CheY-like_superfamily"/>
</dbReference>
<proteinExistence type="predicted"/>
<dbReference type="PANTHER" id="PTHR43874:SF87">
    <property type="entry name" value="HTH MYB-TYPE DOMAIN-CONTAINING PROTEIN"/>
    <property type="match status" value="1"/>
</dbReference>
<evidence type="ECO:0000259" key="8">
    <source>
        <dbReference type="PROSITE" id="PS50110"/>
    </source>
</evidence>
<dbReference type="EMBL" id="JBBPBM010000260">
    <property type="protein sequence ID" value="KAK8498482.1"/>
    <property type="molecule type" value="Genomic_DNA"/>
</dbReference>
<feature type="region of interest" description="Disordered" evidence="7">
    <location>
        <begin position="191"/>
        <end position="217"/>
    </location>
</feature>
<dbReference type="InterPro" id="IPR045279">
    <property type="entry name" value="ARR-like"/>
</dbReference>
<keyword evidence="5" id="KW-0539">Nucleus</keyword>
<evidence type="ECO:0000313" key="10">
    <source>
        <dbReference type="Proteomes" id="UP001472677"/>
    </source>
</evidence>
<evidence type="ECO:0000256" key="4">
    <source>
        <dbReference type="ARBA" id="ARBA00023163"/>
    </source>
</evidence>
<dbReference type="PANTHER" id="PTHR43874">
    <property type="entry name" value="TWO-COMPONENT RESPONSE REGULATOR"/>
    <property type="match status" value="1"/>
</dbReference>
<evidence type="ECO:0000313" key="9">
    <source>
        <dbReference type="EMBL" id="KAK8498482.1"/>
    </source>
</evidence>
<comment type="caution">
    <text evidence="9">The sequence shown here is derived from an EMBL/GenBank/DDBJ whole genome shotgun (WGS) entry which is preliminary data.</text>
</comment>
<dbReference type="Gene3D" id="3.40.50.2300">
    <property type="match status" value="1"/>
</dbReference>
<dbReference type="Proteomes" id="UP001472677">
    <property type="component" value="Unassembled WGS sequence"/>
</dbReference>
<dbReference type="SUPFAM" id="SSF46689">
    <property type="entry name" value="Homeodomain-like"/>
    <property type="match status" value="1"/>
</dbReference>
<dbReference type="Gene3D" id="1.10.10.60">
    <property type="entry name" value="Homeodomain-like"/>
    <property type="match status" value="1"/>
</dbReference>
<dbReference type="InterPro" id="IPR006447">
    <property type="entry name" value="Myb_dom_plants"/>
</dbReference>
<keyword evidence="4" id="KW-0804">Transcription</keyword>
<keyword evidence="2" id="KW-0902">Two-component regulatory system</keyword>
<keyword evidence="10" id="KW-1185">Reference proteome</keyword>
<evidence type="ECO:0000256" key="1">
    <source>
        <dbReference type="ARBA" id="ARBA00004123"/>
    </source>
</evidence>
<evidence type="ECO:0000256" key="7">
    <source>
        <dbReference type="SAM" id="MobiDB-lite"/>
    </source>
</evidence>
<dbReference type="SMART" id="SM00448">
    <property type="entry name" value="REC"/>
    <property type="match status" value="1"/>
</dbReference>
<dbReference type="Pfam" id="PF00249">
    <property type="entry name" value="Myb_DNA-binding"/>
    <property type="match status" value="1"/>
</dbReference>
<keyword evidence="6" id="KW-0597">Phosphoprotein</keyword>
<dbReference type="InterPro" id="IPR001005">
    <property type="entry name" value="SANT/Myb"/>
</dbReference>
<comment type="subcellular location">
    <subcellularLocation>
        <location evidence="1">Nucleus</location>
    </subcellularLocation>
</comment>
<gene>
    <name evidence="9" type="ORF">V6N12_025679</name>
</gene>
<protein>
    <recommendedName>
        <fullName evidence="8">Response regulatory domain-containing protein</fullName>
    </recommendedName>
</protein>
<feature type="domain" description="Response regulatory" evidence="8">
    <location>
        <begin position="14"/>
        <end position="129"/>
    </location>
</feature>
<keyword evidence="3" id="KW-0805">Transcription regulation</keyword>
<dbReference type="InterPro" id="IPR001789">
    <property type="entry name" value="Sig_transdc_resp-reg_receiver"/>
</dbReference>
<evidence type="ECO:0000256" key="5">
    <source>
        <dbReference type="ARBA" id="ARBA00023242"/>
    </source>
</evidence>
<feature type="modified residue" description="4-aspartylphosphate" evidence="6">
    <location>
        <position position="65"/>
    </location>
</feature>